<proteinExistence type="predicted"/>
<keyword evidence="2" id="KW-1133">Transmembrane helix</keyword>
<feature type="region of interest" description="Disordered" evidence="1">
    <location>
        <begin position="1"/>
        <end position="104"/>
    </location>
</feature>
<evidence type="ECO:0000313" key="4">
    <source>
        <dbReference type="Proteomes" id="UP001499841"/>
    </source>
</evidence>
<organism evidence="3 4">
    <name type="scientific">Georgenia daeguensis</name>
    <dbReference type="NCBI Taxonomy" id="908355"/>
    <lineage>
        <taxon>Bacteria</taxon>
        <taxon>Bacillati</taxon>
        <taxon>Actinomycetota</taxon>
        <taxon>Actinomycetes</taxon>
        <taxon>Micrococcales</taxon>
        <taxon>Bogoriellaceae</taxon>
        <taxon>Georgenia</taxon>
    </lineage>
</organism>
<dbReference type="EMBL" id="BAABBA010000001">
    <property type="protein sequence ID" value="GAA4285910.1"/>
    <property type="molecule type" value="Genomic_DNA"/>
</dbReference>
<reference evidence="4" key="1">
    <citation type="journal article" date="2019" name="Int. J. Syst. Evol. Microbiol.">
        <title>The Global Catalogue of Microorganisms (GCM) 10K type strain sequencing project: providing services to taxonomists for standard genome sequencing and annotation.</title>
        <authorList>
            <consortium name="The Broad Institute Genomics Platform"/>
            <consortium name="The Broad Institute Genome Sequencing Center for Infectious Disease"/>
            <person name="Wu L."/>
            <person name="Ma J."/>
        </authorList>
    </citation>
    <scope>NUCLEOTIDE SEQUENCE [LARGE SCALE GENOMIC DNA]</scope>
    <source>
        <strain evidence="4">JCM 17459</strain>
    </source>
</reference>
<keyword evidence="4" id="KW-1185">Reference proteome</keyword>
<feature type="transmembrane region" description="Helical" evidence="2">
    <location>
        <begin position="147"/>
        <end position="171"/>
    </location>
</feature>
<protein>
    <recommendedName>
        <fullName evidence="5">DUF4190 domain-containing protein</fullName>
    </recommendedName>
</protein>
<keyword evidence="2" id="KW-0472">Membrane</keyword>
<accession>A0ABP8EPL1</accession>
<sequence>MSGNQLPDAPPPADRPQGPWPVEAPWAAPGGAAHAPHTVPDSGDDPHALTGSGPGPRALPDGAYAPRTWHAPPADPGHAARNGRAGRALPSTGYAARTGRPAAGLTRTDPVSVAALITGVLPTGPVAAVLGVLGIRRTGRGRRPGRPLAVVGLVLGLAWTVVAVAAGASLLRGPALDGDVPDPVGMASAHLREGNCVRNLPASGEVRRVSLVPCADPHTAQVIHVGALTQEAARPEDGYEEGRLLCQDASAARDTQGADVDVVTLVPASGTTPVVCLVEWPTPVQTDLVN</sequence>
<feature type="transmembrane region" description="Helical" evidence="2">
    <location>
        <begin position="113"/>
        <end position="135"/>
    </location>
</feature>
<evidence type="ECO:0000256" key="1">
    <source>
        <dbReference type="SAM" id="MobiDB-lite"/>
    </source>
</evidence>
<name>A0ABP8EPL1_9MICO</name>
<dbReference type="Proteomes" id="UP001499841">
    <property type="component" value="Unassembled WGS sequence"/>
</dbReference>
<gene>
    <name evidence="3" type="ORF">GCM10022262_02690</name>
</gene>
<comment type="caution">
    <text evidence="3">The sequence shown here is derived from an EMBL/GenBank/DDBJ whole genome shotgun (WGS) entry which is preliminary data.</text>
</comment>
<evidence type="ECO:0000313" key="3">
    <source>
        <dbReference type="EMBL" id="GAA4285910.1"/>
    </source>
</evidence>
<keyword evidence="2" id="KW-0812">Transmembrane</keyword>
<dbReference type="RefSeq" id="WP_345036765.1">
    <property type="nucleotide sequence ID" value="NZ_BAABBA010000001.1"/>
</dbReference>
<evidence type="ECO:0000256" key="2">
    <source>
        <dbReference type="SAM" id="Phobius"/>
    </source>
</evidence>
<feature type="compositionally biased region" description="Low complexity" evidence="1">
    <location>
        <begin position="20"/>
        <end position="40"/>
    </location>
</feature>
<evidence type="ECO:0008006" key="5">
    <source>
        <dbReference type="Google" id="ProtNLM"/>
    </source>
</evidence>
<feature type="compositionally biased region" description="Low complexity" evidence="1">
    <location>
        <begin position="77"/>
        <end position="88"/>
    </location>
</feature>